<reference evidence="1 2" key="1">
    <citation type="submission" date="2018-01" db="EMBL/GenBank/DDBJ databases">
        <authorList>
            <person name="Clerissi C."/>
        </authorList>
    </citation>
    <scope>NUCLEOTIDE SEQUENCE [LARGE SCALE GENOMIC DNA]</scope>
    <source>
        <strain evidence="1">Cupriavidus taiwanensis STM 6021</strain>
    </source>
</reference>
<accession>A0A7Z7JEM0</accession>
<organism evidence="1 2">
    <name type="scientific">Cupriavidus taiwanensis</name>
    <dbReference type="NCBI Taxonomy" id="164546"/>
    <lineage>
        <taxon>Bacteria</taxon>
        <taxon>Pseudomonadati</taxon>
        <taxon>Pseudomonadota</taxon>
        <taxon>Betaproteobacteria</taxon>
        <taxon>Burkholderiales</taxon>
        <taxon>Burkholderiaceae</taxon>
        <taxon>Cupriavidus</taxon>
    </lineage>
</organism>
<dbReference type="EMBL" id="LT978514">
    <property type="protein sequence ID" value="SPC22177.1"/>
    <property type="molecule type" value="Genomic_DNA"/>
</dbReference>
<evidence type="ECO:0000313" key="2">
    <source>
        <dbReference type="Proteomes" id="UP000257139"/>
    </source>
</evidence>
<dbReference type="AlphaFoldDB" id="A0A7Z7JEM0"/>
<name>A0A7Z7JEM0_9BURK</name>
<protein>
    <submittedName>
        <fullName evidence="1">Uncharacterized protein</fullName>
    </submittedName>
</protein>
<proteinExistence type="predicted"/>
<dbReference type="Proteomes" id="UP000257139">
    <property type="component" value="Chromosome CBM2594_b"/>
</dbReference>
<gene>
    <name evidence="1" type="ORF">CBM2594_B30027</name>
</gene>
<sequence>MSEILETGRKVFAKLRCANGNAKSNESRNQPIFNSRRPALILNKACNESFHDLTLPSDLMPRSRFPRSIITVLCGPLFYRLFTLDALFL</sequence>
<evidence type="ECO:0000313" key="1">
    <source>
        <dbReference type="EMBL" id="SPC22177.1"/>
    </source>
</evidence>